<keyword evidence="3" id="KW-1185">Reference proteome</keyword>
<name>A0A3N0XXB5_ANAGA</name>
<accession>A0A3N0XXB5</accession>
<evidence type="ECO:0000313" key="3">
    <source>
        <dbReference type="Proteomes" id="UP000281406"/>
    </source>
</evidence>
<sequence>MSSGSEGNALFTRSFPKALALTRHAEALTFSPAPGGPTESHIRHRAAPVNGPSGGGGSLSGAVETPVKLTKRWTALMQLLSHTGGESRENVGIPGNVLTDGRVNGPPEASGLTFDLQR</sequence>
<reference evidence="2 3" key="1">
    <citation type="submission" date="2018-10" db="EMBL/GenBank/DDBJ databases">
        <title>Genome assembly for a Yunnan-Guizhou Plateau 3E fish, Anabarilius grahami (Regan), and its evolutionary and genetic applications.</title>
        <authorList>
            <person name="Jiang W."/>
        </authorList>
    </citation>
    <scope>NUCLEOTIDE SEQUENCE [LARGE SCALE GENOMIC DNA]</scope>
    <source>
        <strain evidence="2">AG-KIZ</strain>
        <tissue evidence="2">Muscle</tissue>
    </source>
</reference>
<dbReference type="Proteomes" id="UP000281406">
    <property type="component" value="Unassembled WGS sequence"/>
</dbReference>
<dbReference type="EMBL" id="RJVU01057857">
    <property type="protein sequence ID" value="ROK15885.1"/>
    <property type="molecule type" value="Genomic_DNA"/>
</dbReference>
<protein>
    <submittedName>
        <fullName evidence="2">Uncharacterized protein</fullName>
    </submittedName>
</protein>
<feature type="region of interest" description="Disordered" evidence="1">
    <location>
        <begin position="29"/>
        <end position="62"/>
    </location>
</feature>
<proteinExistence type="predicted"/>
<organism evidence="2 3">
    <name type="scientific">Anabarilius grahami</name>
    <name type="common">Kanglang fish</name>
    <name type="synonym">Barilius grahami</name>
    <dbReference type="NCBI Taxonomy" id="495550"/>
    <lineage>
        <taxon>Eukaryota</taxon>
        <taxon>Metazoa</taxon>
        <taxon>Chordata</taxon>
        <taxon>Craniata</taxon>
        <taxon>Vertebrata</taxon>
        <taxon>Euteleostomi</taxon>
        <taxon>Actinopterygii</taxon>
        <taxon>Neopterygii</taxon>
        <taxon>Teleostei</taxon>
        <taxon>Ostariophysi</taxon>
        <taxon>Cypriniformes</taxon>
        <taxon>Xenocyprididae</taxon>
        <taxon>Xenocypridinae</taxon>
        <taxon>Xenocypridinae incertae sedis</taxon>
        <taxon>Anabarilius</taxon>
    </lineage>
</organism>
<comment type="caution">
    <text evidence="2">The sequence shown here is derived from an EMBL/GenBank/DDBJ whole genome shotgun (WGS) entry which is preliminary data.</text>
</comment>
<gene>
    <name evidence="2" type="ORF">DPX16_10189</name>
</gene>
<feature type="region of interest" description="Disordered" evidence="1">
    <location>
        <begin position="85"/>
        <end position="118"/>
    </location>
</feature>
<dbReference type="AlphaFoldDB" id="A0A3N0XXB5"/>
<evidence type="ECO:0000313" key="2">
    <source>
        <dbReference type="EMBL" id="ROK15885.1"/>
    </source>
</evidence>
<evidence type="ECO:0000256" key="1">
    <source>
        <dbReference type="SAM" id="MobiDB-lite"/>
    </source>
</evidence>